<protein>
    <submittedName>
        <fullName evidence="4">NAD(P)H-dependent oxidoreductase</fullName>
    </submittedName>
</protein>
<dbReference type="RefSeq" id="WP_132443673.1">
    <property type="nucleotide sequence ID" value="NZ_JBHSWA010000001.1"/>
</dbReference>
<dbReference type="Gene3D" id="3.40.50.360">
    <property type="match status" value="1"/>
</dbReference>
<evidence type="ECO:0000313" key="4">
    <source>
        <dbReference type="EMBL" id="MFC6640493.1"/>
    </source>
</evidence>
<dbReference type="SUPFAM" id="SSF52218">
    <property type="entry name" value="Flavoproteins"/>
    <property type="match status" value="1"/>
</dbReference>
<evidence type="ECO:0000256" key="1">
    <source>
        <dbReference type="ARBA" id="ARBA00022630"/>
    </source>
</evidence>
<comment type="caution">
    <text evidence="4">The sequence shown here is derived from an EMBL/GenBank/DDBJ whole genome shotgun (WGS) entry which is preliminary data.</text>
</comment>
<feature type="domain" description="Flavodoxin-like" evidence="3">
    <location>
        <begin position="5"/>
        <end position="195"/>
    </location>
</feature>
<dbReference type="InterPro" id="IPR005025">
    <property type="entry name" value="FMN_Rdtase-like_dom"/>
</dbReference>
<keyword evidence="2" id="KW-0288">FMN</keyword>
<evidence type="ECO:0000259" key="3">
    <source>
        <dbReference type="PROSITE" id="PS50902"/>
    </source>
</evidence>
<dbReference type="InterPro" id="IPR008254">
    <property type="entry name" value="Flavodoxin/NO_synth"/>
</dbReference>
<organism evidence="4 5">
    <name type="scientific">Sulfitobacter profundi</name>
    <dbReference type="NCBI Taxonomy" id="2679961"/>
    <lineage>
        <taxon>Bacteria</taxon>
        <taxon>Pseudomonadati</taxon>
        <taxon>Pseudomonadota</taxon>
        <taxon>Alphaproteobacteria</taxon>
        <taxon>Rhodobacterales</taxon>
        <taxon>Roseobacteraceae</taxon>
        <taxon>Sulfitobacter</taxon>
    </lineage>
</organism>
<name>A0ABW1YX91_9RHOB</name>
<keyword evidence="1" id="KW-0285">Flavoprotein</keyword>
<dbReference type="PANTHER" id="PTHR30546">
    <property type="entry name" value="FLAVODOXIN-RELATED PROTEIN WRBA-RELATED"/>
    <property type="match status" value="1"/>
</dbReference>
<keyword evidence="5" id="KW-1185">Reference proteome</keyword>
<dbReference type="EMBL" id="JBHSWA010000001">
    <property type="protein sequence ID" value="MFC6640493.1"/>
    <property type="molecule type" value="Genomic_DNA"/>
</dbReference>
<dbReference type="Proteomes" id="UP001596403">
    <property type="component" value="Unassembled WGS sequence"/>
</dbReference>
<proteinExistence type="predicted"/>
<dbReference type="InterPro" id="IPR029039">
    <property type="entry name" value="Flavoprotein-like_sf"/>
</dbReference>
<dbReference type="Pfam" id="PF03358">
    <property type="entry name" value="FMN_red"/>
    <property type="match status" value="1"/>
</dbReference>
<evidence type="ECO:0000313" key="5">
    <source>
        <dbReference type="Proteomes" id="UP001596403"/>
    </source>
</evidence>
<reference evidence="5" key="1">
    <citation type="journal article" date="2019" name="Int. J. Syst. Evol. Microbiol.">
        <title>The Global Catalogue of Microorganisms (GCM) 10K type strain sequencing project: providing services to taxonomists for standard genome sequencing and annotation.</title>
        <authorList>
            <consortium name="The Broad Institute Genomics Platform"/>
            <consortium name="The Broad Institute Genome Sequencing Center for Infectious Disease"/>
            <person name="Wu L."/>
            <person name="Ma J."/>
        </authorList>
    </citation>
    <scope>NUCLEOTIDE SEQUENCE [LARGE SCALE GENOMIC DNA]</scope>
    <source>
        <strain evidence="5">NBRC 111368</strain>
    </source>
</reference>
<gene>
    <name evidence="4" type="ORF">ACFQAU_00755</name>
</gene>
<dbReference type="PROSITE" id="PS50902">
    <property type="entry name" value="FLAVODOXIN_LIKE"/>
    <property type="match status" value="1"/>
</dbReference>
<sequence>MSPKITVLFYSTYGTNHAIAEEAARAAKEAGAEVRLRRCTETAPRAVVDGQDAWREQLDKMKDIPEAKPEDMEWADGYFISVPTRFGVAASQFRAFIDTLGPQWQSGALANKAVTATTSAQNPHGGQETTLQSIYVTAMHWGAIIVPPGYADGVKFEDGGNPYGYSCEPGPLGETGKKSVAFQAKRLVEFAGKISG</sequence>
<dbReference type="PANTHER" id="PTHR30546:SF23">
    <property type="entry name" value="FLAVOPROTEIN-LIKE PROTEIN YCP4-RELATED"/>
    <property type="match status" value="1"/>
</dbReference>
<evidence type="ECO:0000256" key="2">
    <source>
        <dbReference type="ARBA" id="ARBA00022643"/>
    </source>
</evidence>
<accession>A0ABW1YX91</accession>